<keyword evidence="6" id="KW-0732">Signal</keyword>
<keyword evidence="4" id="KW-0722">Serine protease inhibitor</keyword>
<dbReference type="AlphaFoldDB" id="A0A0K8RI44"/>
<name>A0A0K8RI44_IXORI</name>
<sequence length="205" mass="23894">MKYMLLVILAAVQLVTSSTWSWPKMSKELCQSVPNITLPKCARNLVRYYYDKEIKRCKEFSITNCYESGDKFFPSMGECIEYCRPNQTLGKCWQKRNPGSGSKTLTRWYYDNETNQCVTFVYKGDKGNKNNFEYRDDCMAKCRYPTQYFNANKEQIKHLINAYITRKEEAKKKKAQKATAVIEPNNTAKLTINQTSVDEAVMKLL</sequence>
<feature type="domain" description="BPTI/Kunitz inhibitor" evidence="7">
    <location>
        <begin position="30"/>
        <end position="83"/>
    </location>
</feature>
<evidence type="ECO:0000259" key="7">
    <source>
        <dbReference type="PROSITE" id="PS50279"/>
    </source>
</evidence>
<dbReference type="Pfam" id="PF00014">
    <property type="entry name" value="Kunitz_BPTI"/>
    <property type="match status" value="2"/>
</dbReference>
<dbReference type="SMART" id="SM00131">
    <property type="entry name" value="KU"/>
    <property type="match status" value="2"/>
</dbReference>
<accession>A0A0K8RI44</accession>
<dbReference type="PROSITE" id="PS50279">
    <property type="entry name" value="BPTI_KUNITZ_2"/>
    <property type="match status" value="2"/>
</dbReference>
<dbReference type="Gene3D" id="4.10.410.10">
    <property type="entry name" value="Pancreatic trypsin inhibitor Kunitz domain"/>
    <property type="match status" value="2"/>
</dbReference>
<dbReference type="PANTHER" id="PTHR10083">
    <property type="entry name" value="KUNITZ-TYPE PROTEASE INHIBITOR-RELATED"/>
    <property type="match status" value="1"/>
</dbReference>
<dbReference type="InterPro" id="IPR050098">
    <property type="entry name" value="TFPI/VKTCI-like"/>
</dbReference>
<feature type="domain" description="BPTI/Kunitz inhibitor" evidence="7">
    <location>
        <begin position="92"/>
        <end position="142"/>
    </location>
</feature>
<evidence type="ECO:0000256" key="3">
    <source>
        <dbReference type="ARBA" id="ARBA00022690"/>
    </source>
</evidence>
<proteinExistence type="evidence at transcript level"/>
<dbReference type="GO" id="GO:0005615">
    <property type="term" value="C:extracellular space"/>
    <property type="evidence" value="ECO:0007669"/>
    <property type="project" value="TreeGrafter"/>
</dbReference>
<feature type="chain" id="PRO_5005517737" evidence="6">
    <location>
        <begin position="18"/>
        <end position="205"/>
    </location>
</feature>
<dbReference type="PANTHER" id="PTHR10083:SF381">
    <property type="entry name" value="BPTI_KUNITZ INHIBITOR DOMAIN-CONTAINING PROTEIN"/>
    <property type="match status" value="1"/>
</dbReference>
<feature type="signal peptide" evidence="6">
    <location>
        <begin position="1"/>
        <end position="17"/>
    </location>
</feature>
<protein>
    <submittedName>
        <fullName evidence="8">Putative salivary kunitz domain protein</fullName>
    </submittedName>
</protein>
<organism evidence="8">
    <name type="scientific">Ixodes ricinus</name>
    <name type="common">Common tick</name>
    <name type="synonym">Acarus ricinus</name>
    <dbReference type="NCBI Taxonomy" id="34613"/>
    <lineage>
        <taxon>Eukaryota</taxon>
        <taxon>Metazoa</taxon>
        <taxon>Ecdysozoa</taxon>
        <taxon>Arthropoda</taxon>
        <taxon>Chelicerata</taxon>
        <taxon>Arachnida</taxon>
        <taxon>Acari</taxon>
        <taxon>Parasitiformes</taxon>
        <taxon>Ixodida</taxon>
        <taxon>Ixodoidea</taxon>
        <taxon>Ixodidae</taxon>
        <taxon>Ixodinae</taxon>
        <taxon>Ixodes</taxon>
    </lineage>
</organism>
<dbReference type="CDD" id="cd22593">
    <property type="entry name" value="Kunitz_conkunitzin"/>
    <property type="match status" value="1"/>
</dbReference>
<dbReference type="InterPro" id="IPR036880">
    <property type="entry name" value="Kunitz_BPTI_sf"/>
</dbReference>
<evidence type="ECO:0000256" key="2">
    <source>
        <dbReference type="ARBA" id="ARBA00022525"/>
    </source>
</evidence>
<evidence type="ECO:0000256" key="6">
    <source>
        <dbReference type="SAM" id="SignalP"/>
    </source>
</evidence>
<comment type="subcellular location">
    <subcellularLocation>
        <location evidence="1">Secreted</location>
    </subcellularLocation>
</comment>
<evidence type="ECO:0000256" key="5">
    <source>
        <dbReference type="ARBA" id="ARBA00023157"/>
    </source>
</evidence>
<evidence type="ECO:0000256" key="1">
    <source>
        <dbReference type="ARBA" id="ARBA00004613"/>
    </source>
</evidence>
<dbReference type="SUPFAM" id="SSF57362">
    <property type="entry name" value="BPTI-like"/>
    <property type="match status" value="2"/>
</dbReference>
<reference evidence="8" key="1">
    <citation type="submission" date="2012-12" db="EMBL/GenBank/DDBJ databases">
        <title>Identification and characterization of a phenylalanine ammonia-lyase gene family in Isatis indigotica Fort.</title>
        <authorList>
            <person name="Liu Q."/>
            <person name="Chen J."/>
            <person name="Zhou X."/>
            <person name="Di P."/>
            <person name="Xiao Y."/>
            <person name="Xuan H."/>
            <person name="Zhang L."/>
            <person name="Chen W."/>
        </authorList>
    </citation>
    <scope>NUCLEOTIDE SEQUENCE</scope>
    <source>
        <tissue evidence="8">Salivary gland</tissue>
    </source>
</reference>
<keyword evidence="3" id="KW-0646">Protease inhibitor</keyword>
<keyword evidence="5" id="KW-1015">Disulfide bond</keyword>
<evidence type="ECO:0000313" key="8">
    <source>
        <dbReference type="EMBL" id="JAA70154.1"/>
    </source>
</evidence>
<dbReference type="EMBL" id="GADI01003654">
    <property type="protein sequence ID" value="JAA70154.1"/>
    <property type="molecule type" value="mRNA"/>
</dbReference>
<evidence type="ECO:0000256" key="4">
    <source>
        <dbReference type="ARBA" id="ARBA00022900"/>
    </source>
</evidence>
<keyword evidence="2" id="KW-0964">Secreted</keyword>
<dbReference type="InterPro" id="IPR002223">
    <property type="entry name" value="Kunitz_BPTI"/>
</dbReference>
<dbReference type="GO" id="GO:0004867">
    <property type="term" value="F:serine-type endopeptidase inhibitor activity"/>
    <property type="evidence" value="ECO:0007669"/>
    <property type="project" value="UniProtKB-KW"/>
</dbReference>